<feature type="chain" id="PRO_5046619632" evidence="1">
    <location>
        <begin position="25"/>
        <end position="110"/>
    </location>
</feature>
<comment type="caution">
    <text evidence="2">The sequence shown here is derived from an EMBL/GenBank/DDBJ whole genome shotgun (WGS) entry which is preliminary data.</text>
</comment>
<organism evidence="2 3">
    <name type="scientific">Halomonas colorata</name>
    <dbReference type="NCBI Taxonomy" id="2742615"/>
    <lineage>
        <taxon>Bacteria</taxon>
        <taxon>Pseudomonadati</taxon>
        <taxon>Pseudomonadota</taxon>
        <taxon>Gammaproteobacteria</taxon>
        <taxon>Oceanospirillales</taxon>
        <taxon>Halomonadaceae</taxon>
        <taxon>Halomonas</taxon>
    </lineage>
</organism>
<protein>
    <submittedName>
        <fullName evidence="2">Uncharacterized protein</fullName>
    </submittedName>
</protein>
<gene>
    <name evidence="2" type="ORF">EI547_15620</name>
</gene>
<evidence type="ECO:0000256" key="1">
    <source>
        <dbReference type="SAM" id="SignalP"/>
    </source>
</evidence>
<dbReference type="Proteomes" id="UP001645038">
    <property type="component" value="Unassembled WGS sequence"/>
</dbReference>
<keyword evidence="1" id="KW-0732">Signal</keyword>
<dbReference type="EMBL" id="RRZB01000049">
    <property type="protein sequence ID" value="MBE0464869.1"/>
    <property type="molecule type" value="Genomic_DNA"/>
</dbReference>
<keyword evidence="3" id="KW-1185">Reference proteome</keyword>
<feature type="signal peptide" evidence="1">
    <location>
        <begin position="1"/>
        <end position="24"/>
    </location>
</feature>
<sequence>MQIVKMLSATLFAAVTLISPWAISQENADAISVLTINSLRIQGQPVVLQEEAGDCLFFGDLAHTGNVHIQIKVCKKADGSLLAAYYPAIADVDLLPVLEGIRLYLREDSP</sequence>
<reference evidence="2 3" key="1">
    <citation type="submission" date="2020-07" db="EMBL/GenBank/DDBJ databases">
        <title>Halophilic bacteria isolated from french cheeses.</title>
        <authorList>
            <person name="Kothe C.I."/>
            <person name="Farah-Kraiem B."/>
            <person name="Renault P."/>
            <person name="Dridi B."/>
        </authorList>
    </citation>
    <scope>NUCLEOTIDE SEQUENCE [LARGE SCALE GENOMIC DNA]</scope>
    <source>
        <strain evidence="2 3">FME20</strain>
    </source>
</reference>
<dbReference type="RefSeq" id="WP_192539321.1">
    <property type="nucleotide sequence ID" value="NZ_RRZB01000049.1"/>
</dbReference>
<evidence type="ECO:0000313" key="3">
    <source>
        <dbReference type="Proteomes" id="UP001645038"/>
    </source>
</evidence>
<proteinExistence type="predicted"/>
<accession>A0ABR9G1T9</accession>
<evidence type="ECO:0000313" key="2">
    <source>
        <dbReference type="EMBL" id="MBE0464869.1"/>
    </source>
</evidence>
<name>A0ABR9G1T9_9GAMM</name>